<dbReference type="SUPFAM" id="SSF52058">
    <property type="entry name" value="L domain-like"/>
    <property type="match status" value="2"/>
</dbReference>
<name>A0A2R2MU63_LINAN</name>
<dbReference type="GO" id="GO:0005886">
    <property type="term" value="C:plasma membrane"/>
    <property type="evidence" value="ECO:0007669"/>
    <property type="project" value="TreeGrafter"/>
</dbReference>
<evidence type="ECO:0000256" key="11">
    <source>
        <dbReference type="SAM" id="Phobius"/>
    </source>
</evidence>
<dbReference type="InterPro" id="IPR035897">
    <property type="entry name" value="Toll_tir_struct_dom_sf"/>
</dbReference>
<dbReference type="InterPro" id="IPR001611">
    <property type="entry name" value="Leu-rich_rpt"/>
</dbReference>
<keyword evidence="10" id="KW-0325">Glycoprotein</keyword>
<dbReference type="SMART" id="SM00082">
    <property type="entry name" value="LRRCT"/>
    <property type="match status" value="2"/>
</dbReference>
<evidence type="ECO:0000256" key="9">
    <source>
        <dbReference type="ARBA" id="ARBA00023170"/>
    </source>
</evidence>
<keyword evidence="5 12" id="KW-0732">Signal</keyword>
<dbReference type="InterPro" id="IPR032675">
    <property type="entry name" value="LRR_dom_sf"/>
</dbReference>
<evidence type="ECO:0000259" key="13">
    <source>
        <dbReference type="PROSITE" id="PS50104"/>
    </source>
</evidence>
<evidence type="ECO:0000256" key="2">
    <source>
        <dbReference type="ARBA" id="ARBA00009634"/>
    </source>
</evidence>
<evidence type="ECO:0000256" key="1">
    <source>
        <dbReference type="ARBA" id="ARBA00004479"/>
    </source>
</evidence>
<dbReference type="PRINTS" id="PR01537">
    <property type="entry name" value="INTRLKN1R1F"/>
</dbReference>
<evidence type="ECO:0000256" key="3">
    <source>
        <dbReference type="ARBA" id="ARBA00022614"/>
    </source>
</evidence>
<dbReference type="GO" id="GO:0007165">
    <property type="term" value="P:signal transduction"/>
    <property type="evidence" value="ECO:0007669"/>
    <property type="project" value="InterPro"/>
</dbReference>
<protein>
    <submittedName>
        <fullName evidence="15">Toll-like receptor Tollo</fullName>
    </submittedName>
</protein>
<dbReference type="Gene3D" id="3.40.50.10140">
    <property type="entry name" value="Toll/interleukin-1 receptor homology (TIR) domain"/>
    <property type="match status" value="1"/>
</dbReference>
<comment type="subcellular location">
    <subcellularLocation>
        <location evidence="1">Membrane</location>
        <topology evidence="1">Single-pass type I membrane protein</topology>
    </subcellularLocation>
</comment>
<dbReference type="PROSITE" id="PS50104">
    <property type="entry name" value="TIR"/>
    <property type="match status" value="1"/>
</dbReference>
<sequence length="872" mass="100252">MSKLKMLNEAQLLLFLCVCIGTSTVLVSGAPQQESCPHDCTCQTSSLWDFIESKMKEVNTVYGTSDSLANTKTSLTSLLERLKPFFQLFPCLNIQCAVHDDWSFDLSESVKYATSQGVFVTLNVICPRGAVLNWTDTAPYSQIAGLTVRGCALQKNTNISIENTVNLIEIDFSNVGTNWFRHVTIHAQALSNVYKLSLENNNLTTYPLDTSGYGMKNLRWLNLRGNHFSSIDCALLEKYDTLVDIDMDNNLITTIPNCVTQHRSPNHAKLHLRHNLITDLEAWYEPKRVTSSLWGLYLDYNKITSLRRIASCNLQIIHLSHNSINYIEPSTFWSLKYLMDVDLSYNMLSYIEPGTFTGLPIIDKLDLSSNKLVVISESILPTFLGILNVSANQLQHPPFHNPDYQIPPIRNIYAKDNPFRCDCTNSWLHSYLQKANATEVYYPSSYEFLHRGKYNNLSLSTNPFKDIEDFQCASPAKWKDDKLLDHIDFTSVCPVVEDCPSPCYCNWDSRLNLTKVHCENLNITTLPSAMPKGNLSIYLQNNKLEIITDQDYFSRVHTLVASNNSIAKITSRIFWYISHVQLDGNNLKSLPQDIESMKGHNITSLSLSRNPWTCSCENLWLKSWLLKKRKVIHMDSVICTNEPVKGKPISQVTEEMLLCHPDSYIQVAVSLGVLLLLTLITIAVLYKYRFEVKVILHSRFNWHPFDRDQEMTEKLYDAFISYSSEDRLWVHTTLAPTLENQQLPYRLCMHCRDFLPGEAIDNNIIQAIQNSRCTILVLTKNFLRSNWCIFEFQQAHYQMIHNAHFKVIVILKEDIPANEEMDDDLRAYLRTHTYLEAKDKWFWKKLLYVMPTMNKNHHERGYNLAQDGATNV</sequence>
<comment type="similarity">
    <text evidence="2">Belongs to the Toll-like receptor family.</text>
</comment>
<evidence type="ECO:0000256" key="12">
    <source>
        <dbReference type="SAM" id="SignalP"/>
    </source>
</evidence>
<keyword evidence="7 11" id="KW-1133">Transmembrane helix</keyword>
<dbReference type="KEGG" id="lak:106167255"/>
<evidence type="ECO:0000256" key="6">
    <source>
        <dbReference type="ARBA" id="ARBA00022737"/>
    </source>
</evidence>
<dbReference type="InterPro" id="IPR003591">
    <property type="entry name" value="Leu-rich_rpt_typical-subtyp"/>
</dbReference>
<evidence type="ECO:0000313" key="15">
    <source>
        <dbReference type="RefSeq" id="XP_023933697.1"/>
    </source>
</evidence>
<accession>A0A2R2MU63</accession>
<dbReference type="Proteomes" id="UP000085678">
    <property type="component" value="Unplaced"/>
</dbReference>
<evidence type="ECO:0000313" key="14">
    <source>
        <dbReference type="Proteomes" id="UP000085678"/>
    </source>
</evidence>
<dbReference type="AlphaFoldDB" id="A0A2R2MU63"/>
<evidence type="ECO:0000256" key="4">
    <source>
        <dbReference type="ARBA" id="ARBA00022692"/>
    </source>
</evidence>
<dbReference type="Pfam" id="PF01582">
    <property type="entry name" value="TIR"/>
    <property type="match status" value="1"/>
</dbReference>
<feature type="domain" description="TIR" evidence="13">
    <location>
        <begin position="714"/>
        <end position="850"/>
    </location>
</feature>
<evidence type="ECO:0000256" key="8">
    <source>
        <dbReference type="ARBA" id="ARBA00023136"/>
    </source>
</evidence>
<dbReference type="SMART" id="SM00369">
    <property type="entry name" value="LRR_TYP"/>
    <property type="match status" value="6"/>
</dbReference>
<dbReference type="InParanoid" id="A0A2R2MU63"/>
<dbReference type="InterPro" id="IPR000483">
    <property type="entry name" value="Cys-rich_flank_reg_C"/>
</dbReference>
<dbReference type="STRING" id="7574.A0A2R2MU63"/>
<keyword evidence="3" id="KW-0433">Leucine-rich repeat</keyword>
<dbReference type="FunFam" id="3.40.50.10140:FF:000026">
    <property type="entry name" value="Toll-like receptor 2"/>
    <property type="match status" value="1"/>
</dbReference>
<keyword evidence="8 11" id="KW-0472">Membrane</keyword>
<dbReference type="OrthoDB" id="6107924at2759"/>
<dbReference type="InterPro" id="IPR000157">
    <property type="entry name" value="TIR_dom"/>
</dbReference>
<dbReference type="Gene3D" id="3.80.10.10">
    <property type="entry name" value="Ribonuclease Inhibitor"/>
    <property type="match status" value="3"/>
</dbReference>
<keyword evidence="6" id="KW-0677">Repeat</keyword>
<dbReference type="GeneID" id="106167255"/>
<keyword evidence="14" id="KW-1185">Reference proteome</keyword>
<keyword evidence="4 11" id="KW-0812">Transmembrane</keyword>
<dbReference type="SUPFAM" id="SSF52200">
    <property type="entry name" value="Toll/Interleukin receptor TIR domain"/>
    <property type="match status" value="1"/>
</dbReference>
<feature type="signal peptide" evidence="12">
    <location>
        <begin position="1"/>
        <end position="29"/>
    </location>
</feature>
<dbReference type="PANTHER" id="PTHR24365:SF541">
    <property type="entry name" value="PROTEIN TOLL-RELATED"/>
    <property type="match status" value="1"/>
</dbReference>
<gene>
    <name evidence="15" type="primary">LOC106167255</name>
</gene>
<dbReference type="GO" id="GO:0038023">
    <property type="term" value="F:signaling receptor activity"/>
    <property type="evidence" value="ECO:0007669"/>
    <property type="project" value="TreeGrafter"/>
</dbReference>
<feature type="transmembrane region" description="Helical" evidence="11">
    <location>
        <begin position="664"/>
        <end position="686"/>
    </location>
</feature>
<dbReference type="PROSITE" id="PS51450">
    <property type="entry name" value="LRR"/>
    <property type="match status" value="2"/>
</dbReference>
<reference evidence="15" key="1">
    <citation type="submission" date="2025-08" db="UniProtKB">
        <authorList>
            <consortium name="RefSeq"/>
        </authorList>
    </citation>
    <scope>IDENTIFICATION</scope>
    <source>
        <tissue evidence="15">Gonads</tissue>
    </source>
</reference>
<dbReference type="Pfam" id="PF13855">
    <property type="entry name" value="LRR_8"/>
    <property type="match status" value="1"/>
</dbReference>
<evidence type="ECO:0000256" key="10">
    <source>
        <dbReference type="ARBA" id="ARBA00023180"/>
    </source>
</evidence>
<proteinExistence type="inferred from homology"/>
<organism evidence="14 15">
    <name type="scientific">Lingula anatina</name>
    <name type="common">Brachiopod</name>
    <name type="synonym">Lingula unguis</name>
    <dbReference type="NCBI Taxonomy" id="7574"/>
    <lineage>
        <taxon>Eukaryota</taxon>
        <taxon>Metazoa</taxon>
        <taxon>Spiralia</taxon>
        <taxon>Lophotrochozoa</taxon>
        <taxon>Brachiopoda</taxon>
        <taxon>Linguliformea</taxon>
        <taxon>Lingulata</taxon>
        <taxon>Lingulida</taxon>
        <taxon>Linguloidea</taxon>
        <taxon>Lingulidae</taxon>
        <taxon>Lingula</taxon>
    </lineage>
</organism>
<evidence type="ECO:0000256" key="7">
    <source>
        <dbReference type="ARBA" id="ARBA00022989"/>
    </source>
</evidence>
<feature type="chain" id="PRO_5015134732" evidence="12">
    <location>
        <begin position="30"/>
        <end position="872"/>
    </location>
</feature>
<dbReference type="SMART" id="SM00255">
    <property type="entry name" value="TIR"/>
    <property type="match status" value="1"/>
</dbReference>
<dbReference type="RefSeq" id="XP_023933697.1">
    <property type="nucleotide sequence ID" value="XM_024077929.1"/>
</dbReference>
<keyword evidence="9" id="KW-0675">Receptor</keyword>
<evidence type="ECO:0000256" key="5">
    <source>
        <dbReference type="ARBA" id="ARBA00022729"/>
    </source>
</evidence>
<dbReference type="PANTHER" id="PTHR24365">
    <property type="entry name" value="TOLL-LIKE RECEPTOR"/>
    <property type="match status" value="1"/>
</dbReference>